<dbReference type="RefSeq" id="WP_005217419.1">
    <property type="nucleotide sequence ID" value="NZ_KB850089.1"/>
</dbReference>
<keyword evidence="1" id="KW-0175">Coiled coil</keyword>
<comment type="caution">
    <text evidence="3">The sequence shown here is derived from an EMBL/GenBank/DDBJ whole genome shotgun (WGS) entry which is preliminary data.</text>
</comment>
<evidence type="ECO:0000256" key="2">
    <source>
        <dbReference type="SAM" id="MobiDB-lite"/>
    </source>
</evidence>
<protein>
    <submittedName>
        <fullName evidence="3">Uncharacterized protein</fullName>
    </submittedName>
</protein>
<organism evidence="3 4">
    <name type="scientific">Acinetobacter modestus</name>
    <dbReference type="NCBI Taxonomy" id="1776740"/>
    <lineage>
        <taxon>Bacteria</taxon>
        <taxon>Pseudomonadati</taxon>
        <taxon>Pseudomonadota</taxon>
        <taxon>Gammaproteobacteria</taxon>
        <taxon>Moraxellales</taxon>
        <taxon>Moraxellaceae</taxon>
        <taxon>Acinetobacter</taxon>
    </lineage>
</organism>
<dbReference type="AlphaFoldDB" id="N9NC89"/>
<dbReference type="PATRIC" id="fig|1217705.3.peg.2082"/>
<dbReference type="Proteomes" id="UP000013248">
    <property type="component" value="Unassembled WGS sequence"/>
</dbReference>
<evidence type="ECO:0000256" key="1">
    <source>
        <dbReference type="SAM" id="Coils"/>
    </source>
</evidence>
<dbReference type="HOGENOM" id="CLU_045934_0_0_6"/>
<dbReference type="EMBL" id="APRP01000022">
    <property type="protein sequence ID" value="ENX00472.1"/>
    <property type="molecule type" value="Genomic_DNA"/>
</dbReference>
<evidence type="ECO:0000313" key="3">
    <source>
        <dbReference type="EMBL" id="ENX00472.1"/>
    </source>
</evidence>
<sequence length="456" mass="50817">MNNILNAQEAFAAIQLGKNVLCRYAGNGTLPGDKEFMTLDQVPATVFYQPHYEFCIKIETIELAGITFTKPLTIDEYQDGQEVFVICTYSPSIYVMNFKTNALIESINAGFVQRDDENAKLQLKAISKALGHELNGDLSIVRLGKEPSKPKRKKEPEVKNDLDPQIEHNKDLIIDAIATCVTAEEVNTTCFGLEKNGFNQDQLDAIDKAKNEKLDQLALEKATAENAADELLNQHQVDTPDPELSVLCDAFVDEINAAVSSEELKAIRTRINSNGDLTEVESAELATRINLKSALFEKDQSHVSFDNIAAAAVAQVQKVDVETQQKNESGHYFDQVKKETAAWNEQLQKLLKDLETTNNADEANSLVSQTMTWTKEQREPLLRAISRRLQHFQNPQAKENPSISVQIQNATDLTTLDSLEIDVSTLDPIIQPDMMRLISTRRLQLESAANDGDHAS</sequence>
<feature type="coiled-coil region" evidence="1">
    <location>
        <begin position="333"/>
        <end position="364"/>
    </location>
</feature>
<name>N9NC89_9GAMM</name>
<feature type="region of interest" description="Disordered" evidence="2">
    <location>
        <begin position="145"/>
        <end position="164"/>
    </location>
</feature>
<dbReference type="eggNOG" id="ENOG5031QKM">
    <property type="taxonomic scope" value="Bacteria"/>
</dbReference>
<dbReference type="STRING" id="1217705.F900_02143"/>
<proteinExistence type="predicted"/>
<evidence type="ECO:0000313" key="4">
    <source>
        <dbReference type="Proteomes" id="UP000013248"/>
    </source>
</evidence>
<gene>
    <name evidence="3" type="ORF">F900_02143</name>
</gene>
<reference evidence="3 4" key="1">
    <citation type="submission" date="2013-02" db="EMBL/GenBank/DDBJ databases">
        <title>The Genome Sequence of Acinetobacter sp. ANC 3862.</title>
        <authorList>
            <consortium name="The Broad Institute Genome Sequencing Platform"/>
            <consortium name="The Broad Institute Genome Sequencing Center for Infectious Disease"/>
            <person name="Cerqueira G."/>
            <person name="Feldgarden M."/>
            <person name="Courvalin P."/>
            <person name="Perichon B."/>
            <person name="Grillot-Courvalin C."/>
            <person name="Clermont D."/>
            <person name="Rocha E."/>
            <person name="Yoon E.-J."/>
            <person name="Nemec A."/>
            <person name="Walker B."/>
            <person name="Young S.K."/>
            <person name="Zeng Q."/>
            <person name="Gargeya S."/>
            <person name="Fitzgerald M."/>
            <person name="Haas B."/>
            <person name="Abouelleil A."/>
            <person name="Alvarado L."/>
            <person name="Arachchi H.M."/>
            <person name="Berlin A.M."/>
            <person name="Chapman S.B."/>
            <person name="Dewar J."/>
            <person name="Goldberg J."/>
            <person name="Griggs A."/>
            <person name="Gujja S."/>
            <person name="Hansen M."/>
            <person name="Howarth C."/>
            <person name="Imamovic A."/>
            <person name="Larimer J."/>
            <person name="McCowan C."/>
            <person name="Murphy C."/>
            <person name="Neiman D."/>
            <person name="Pearson M."/>
            <person name="Priest M."/>
            <person name="Roberts A."/>
            <person name="Saif S."/>
            <person name="Shea T."/>
            <person name="Sisk P."/>
            <person name="Sykes S."/>
            <person name="Wortman J."/>
            <person name="Nusbaum C."/>
            <person name="Birren B."/>
        </authorList>
    </citation>
    <scope>NUCLEOTIDE SEQUENCE [LARGE SCALE GENOMIC DNA]</scope>
    <source>
        <strain evidence="3 4">ANC 3862</strain>
    </source>
</reference>
<accession>N9NC89</accession>